<comment type="caution">
    <text evidence="5">The sequence shown here is derived from an EMBL/GenBank/DDBJ whole genome shotgun (WGS) entry which is preliminary data.</text>
</comment>
<gene>
    <name evidence="5" type="ORF">IAA69_08190</name>
</gene>
<dbReference type="InterPro" id="IPR027303">
    <property type="entry name" value="Gln_synth_gly_rich_site"/>
</dbReference>
<dbReference type="EMBL" id="DVGB01000098">
    <property type="protein sequence ID" value="HIR02220.1"/>
    <property type="molecule type" value="Genomic_DNA"/>
</dbReference>
<dbReference type="PROSITE" id="PS00181">
    <property type="entry name" value="GLNA_ATP"/>
    <property type="match status" value="1"/>
</dbReference>
<protein>
    <submittedName>
        <fullName evidence="5">Glutamine synthetase III</fullName>
    </submittedName>
</protein>
<dbReference type="GO" id="GO:0006542">
    <property type="term" value="P:glutamine biosynthetic process"/>
    <property type="evidence" value="ECO:0007669"/>
    <property type="project" value="InterPro"/>
</dbReference>
<dbReference type="AlphaFoldDB" id="A0A9D1A132"/>
<dbReference type="Gene3D" id="1.20.120.1560">
    <property type="match status" value="1"/>
</dbReference>
<evidence type="ECO:0000259" key="4">
    <source>
        <dbReference type="PROSITE" id="PS51987"/>
    </source>
</evidence>
<dbReference type="Proteomes" id="UP000824261">
    <property type="component" value="Unassembled WGS sequence"/>
</dbReference>
<evidence type="ECO:0000313" key="6">
    <source>
        <dbReference type="Proteomes" id="UP000824261"/>
    </source>
</evidence>
<proteinExistence type="inferred from homology"/>
<dbReference type="InterPro" id="IPR040577">
    <property type="entry name" value="Gln-synt_C"/>
</dbReference>
<comment type="similarity">
    <text evidence="1 2">Belongs to the glutamine synthetase family.</text>
</comment>
<evidence type="ECO:0000256" key="1">
    <source>
        <dbReference type="PROSITE-ProRule" id="PRU01330"/>
    </source>
</evidence>
<dbReference type="InterPro" id="IPR014746">
    <property type="entry name" value="Gln_synth/guanido_kin_cat_dom"/>
</dbReference>
<dbReference type="Pfam" id="PF00120">
    <property type="entry name" value="Gln-synt_C"/>
    <property type="match status" value="1"/>
</dbReference>
<dbReference type="GO" id="GO:0004356">
    <property type="term" value="F:glutamine synthetase activity"/>
    <property type="evidence" value="ECO:0007669"/>
    <property type="project" value="InterPro"/>
</dbReference>
<reference evidence="5" key="2">
    <citation type="journal article" date="2021" name="PeerJ">
        <title>Extensive microbial diversity within the chicken gut microbiome revealed by metagenomics and culture.</title>
        <authorList>
            <person name="Gilroy R."/>
            <person name="Ravi A."/>
            <person name="Getino M."/>
            <person name="Pursley I."/>
            <person name="Horton D.L."/>
            <person name="Alikhan N.F."/>
            <person name="Baker D."/>
            <person name="Gharbi K."/>
            <person name="Hall N."/>
            <person name="Watson M."/>
            <person name="Adriaenssens E.M."/>
            <person name="Foster-Nyarko E."/>
            <person name="Jarju S."/>
            <person name="Secka A."/>
            <person name="Antonio M."/>
            <person name="Oren A."/>
            <person name="Chaudhuri R.R."/>
            <person name="La Ragione R."/>
            <person name="Hildebrand F."/>
            <person name="Pallen M.J."/>
        </authorList>
    </citation>
    <scope>NUCLEOTIDE SEQUENCE</scope>
    <source>
        <strain evidence="5">ChiGjej1B1-2707</strain>
    </source>
</reference>
<dbReference type="Pfam" id="PF18318">
    <property type="entry name" value="Gln-synt_C-ter"/>
    <property type="match status" value="1"/>
</dbReference>
<dbReference type="PROSITE" id="PS51987">
    <property type="entry name" value="GS_CATALYTIC"/>
    <property type="match status" value="1"/>
</dbReference>
<dbReference type="PROSITE" id="PS51986">
    <property type="entry name" value="GS_BETA_GRASP"/>
    <property type="match status" value="1"/>
</dbReference>
<dbReference type="PANTHER" id="PTHR42974:SF1">
    <property type="entry name" value="TYPE-3 GLUTAMINE SYNTHETASE"/>
    <property type="match status" value="1"/>
</dbReference>
<dbReference type="Gene3D" id="3.30.590.10">
    <property type="entry name" value="Glutamine synthetase/guanido kinase, catalytic domain"/>
    <property type="match status" value="1"/>
</dbReference>
<dbReference type="SMART" id="SM01230">
    <property type="entry name" value="Gln-synt_C"/>
    <property type="match status" value="1"/>
</dbReference>
<sequence length="696" mass="77155">MTDISGIYGSMVFDEHTMQERLPKATYKSLLKTIEKGQPLDLEVANVVAHAMKEWAIERGATHFAHWFQPLSCVTSEKHDAFLELTGDGRAIMSFSGKELIQGEPDASSFPNGGLRSTFEARGYTAWDPTSYAFVKDEVLCIPTAFCSYTGEALDKKTPLLRSMHAIDEQAKRVLSLFGETPQRVMTTVGNEQEFFLIPEDDYARREDLVLTGRTLFGAPPCKGQELEEHYFGAIRPTVNEFMKELDEELWKLGVSAKTKHNEVAPAQHELAPIFTNANRAVDENLLTMEMMRLLASHHGLVCLLREKPFEGINGSGKHNNWSLSADGKNLLDPGESPMENLRFLVILTCIIAAVDDCQELLRMSAASAGNDHRLGANEAPPAIVSVFLGDELGSIVDALIAGDEYTSAEKVSMDLGVDELPSFLVDNTDRNRTSPFAFTGNKFEFRMPGSHVNPADCNMVLNTAVAKGFKDFADALEGATGEEFEAAALSYIKQSLKAHQRIVFNGNGYSEEWEAEAARRGLANNRTTADALPCYVALESITLFETMGVMSEPEVCSRYEVKLEKYNKLVNIEARVMQRMAHRTYLPAINAFARETAEGLQAFKAASPSGKVRQQQSLLDALLEGIDRIDLALSAMEARMDEACAIEDQQERANHNAHVLLPAMERLRAEVDAVEGIVGRDRWPVPSYNNMLFYV</sequence>
<accession>A0A9D1A132</accession>
<reference evidence="5" key="1">
    <citation type="submission" date="2020-10" db="EMBL/GenBank/DDBJ databases">
        <authorList>
            <person name="Gilroy R."/>
        </authorList>
    </citation>
    <scope>NUCLEOTIDE SEQUENCE</scope>
    <source>
        <strain evidence="5">ChiGjej1B1-2707</strain>
    </source>
</reference>
<organism evidence="5 6">
    <name type="scientific">Candidatus Aveggerthella stercoripullorum</name>
    <dbReference type="NCBI Taxonomy" id="2840688"/>
    <lineage>
        <taxon>Bacteria</taxon>
        <taxon>Bacillati</taxon>
        <taxon>Actinomycetota</taxon>
        <taxon>Coriobacteriia</taxon>
        <taxon>Eggerthellales</taxon>
        <taxon>Eggerthellaceae</taxon>
        <taxon>Eggerthellaceae incertae sedis</taxon>
        <taxon>Candidatus Aveggerthella</taxon>
    </lineage>
</organism>
<feature type="domain" description="GS catalytic" evidence="4">
    <location>
        <begin position="167"/>
        <end position="586"/>
    </location>
</feature>
<dbReference type="InterPro" id="IPR008147">
    <property type="entry name" value="Gln_synt_N"/>
</dbReference>
<dbReference type="InterPro" id="IPR008146">
    <property type="entry name" value="Gln_synth_cat_dom"/>
</dbReference>
<feature type="domain" description="GS beta-grasp" evidence="3">
    <location>
        <begin position="62"/>
        <end position="151"/>
    </location>
</feature>
<name>A0A9D1A132_9ACTN</name>
<dbReference type="SUPFAM" id="SSF55931">
    <property type="entry name" value="Glutamine synthetase/guanido kinase"/>
    <property type="match status" value="1"/>
</dbReference>
<evidence type="ECO:0000256" key="2">
    <source>
        <dbReference type="RuleBase" id="RU000384"/>
    </source>
</evidence>
<evidence type="ECO:0000313" key="5">
    <source>
        <dbReference type="EMBL" id="HIR02220.1"/>
    </source>
</evidence>
<dbReference type="PANTHER" id="PTHR42974">
    <property type="entry name" value="GLUTAMINE SYNTHETASE"/>
    <property type="match status" value="1"/>
</dbReference>
<evidence type="ECO:0000259" key="3">
    <source>
        <dbReference type="PROSITE" id="PS51986"/>
    </source>
</evidence>
<dbReference type="Pfam" id="PF12437">
    <property type="entry name" value="GSIII_N"/>
    <property type="match status" value="1"/>
</dbReference>
<dbReference type="InterPro" id="IPR052725">
    <property type="entry name" value="GS_Type-3"/>
</dbReference>
<dbReference type="InterPro" id="IPR022147">
    <property type="entry name" value="GSIII_N"/>
</dbReference>